<dbReference type="AlphaFoldDB" id="A0A2Z5G3R6"/>
<keyword evidence="3" id="KW-1185">Reference proteome</keyword>
<evidence type="ECO:0000313" key="3">
    <source>
        <dbReference type="Proteomes" id="UP000253606"/>
    </source>
</evidence>
<proteinExistence type="predicted"/>
<evidence type="ECO:0000256" key="1">
    <source>
        <dbReference type="SAM" id="MobiDB-lite"/>
    </source>
</evidence>
<feature type="region of interest" description="Disordered" evidence="1">
    <location>
        <begin position="15"/>
        <end position="37"/>
    </location>
</feature>
<organism evidence="2 3">
    <name type="scientific">Acidisarcina polymorpha</name>
    <dbReference type="NCBI Taxonomy" id="2211140"/>
    <lineage>
        <taxon>Bacteria</taxon>
        <taxon>Pseudomonadati</taxon>
        <taxon>Acidobacteriota</taxon>
        <taxon>Terriglobia</taxon>
        <taxon>Terriglobales</taxon>
        <taxon>Acidobacteriaceae</taxon>
        <taxon>Acidisarcina</taxon>
    </lineage>
</organism>
<sequence>MSAGAYGVTSRMMINGDRVTRRRKVGATTSSDVGRVS</sequence>
<dbReference type="Proteomes" id="UP000253606">
    <property type="component" value="Chromosome"/>
</dbReference>
<evidence type="ECO:0000313" key="2">
    <source>
        <dbReference type="EMBL" id="AXC13719.1"/>
    </source>
</evidence>
<protein>
    <submittedName>
        <fullName evidence="2">Uncharacterized protein</fullName>
    </submittedName>
</protein>
<gene>
    <name evidence="2" type="ORF">ACPOL_4446</name>
</gene>
<accession>A0A2Z5G3R6</accession>
<dbReference type="KEGG" id="abas:ACPOL_4446"/>
<feature type="compositionally biased region" description="Polar residues" evidence="1">
    <location>
        <begin position="27"/>
        <end position="37"/>
    </location>
</feature>
<dbReference type="EMBL" id="CP030840">
    <property type="protein sequence ID" value="AXC13719.1"/>
    <property type="molecule type" value="Genomic_DNA"/>
</dbReference>
<reference evidence="2 3" key="1">
    <citation type="journal article" date="2018" name="Front. Microbiol.">
        <title>Hydrolytic Capabilities as a Key to Environmental Success: Chitinolytic and Cellulolytic Acidobacteria From Acidic Sub-arctic Soils and Boreal Peatlands.</title>
        <authorList>
            <person name="Belova S.E."/>
            <person name="Ravin N.V."/>
            <person name="Pankratov T.A."/>
            <person name="Rakitin A.L."/>
            <person name="Ivanova A.A."/>
            <person name="Beletsky A.V."/>
            <person name="Mardanov A.V."/>
            <person name="Sinninghe Damste J.S."/>
            <person name="Dedysh S.N."/>
        </authorList>
    </citation>
    <scope>NUCLEOTIDE SEQUENCE [LARGE SCALE GENOMIC DNA]</scope>
    <source>
        <strain evidence="2 3">SBC82</strain>
    </source>
</reference>
<name>A0A2Z5G3R6_9BACT</name>